<accession>A0AAD4MVZ3</accession>
<dbReference type="InterPro" id="IPR002110">
    <property type="entry name" value="Ankyrin_rpt"/>
</dbReference>
<evidence type="ECO:0000256" key="4">
    <source>
        <dbReference type="PROSITE-ProRule" id="PRU00023"/>
    </source>
</evidence>
<feature type="compositionally biased region" description="Basic and acidic residues" evidence="5">
    <location>
        <begin position="777"/>
        <end position="788"/>
    </location>
</feature>
<keyword evidence="2 4" id="KW-0040">ANK repeat</keyword>
<feature type="compositionally biased region" description="Basic and acidic residues" evidence="5">
    <location>
        <begin position="818"/>
        <end position="833"/>
    </location>
</feature>
<dbReference type="Gene3D" id="1.25.40.20">
    <property type="entry name" value="Ankyrin repeat-containing domain"/>
    <property type="match status" value="1"/>
</dbReference>
<dbReference type="EMBL" id="JAKKPZ010000083">
    <property type="protein sequence ID" value="KAI1703405.1"/>
    <property type="molecule type" value="Genomic_DNA"/>
</dbReference>
<dbReference type="GO" id="GO:0005737">
    <property type="term" value="C:cytoplasm"/>
    <property type="evidence" value="ECO:0007669"/>
    <property type="project" value="TreeGrafter"/>
</dbReference>
<evidence type="ECO:0000256" key="2">
    <source>
        <dbReference type="ARBA" id="ARBA00023043"/>
    </source>
</evidence>
<reference evidence="6" key="1">
    <citation type="submission" date="2022-01" db="EMBL/GenBank/DDBJ databases">
        <title>Genome Sequence Resource for Two Populations of Ditylenchus destructor, the Migratory Endoparasitic Phytonematode.</title>
        <authorList>
            <person name="Zhang H."/>
            <person name="Lin R."/>
            <person name="Xie B."/>
        </authorList>
    </citation>
    <scope>NUCLEOTIDE SEQUENCE</scope>
    <source>
        <strain evidence="6">BazhouSP</strain>
    </source>
</reference>
<evidence type="ECO:0000313" key="7">
    <source>
        <dbReference type="Proteomes" id="UP001201812"/>
    </source>
</evidence>
<organism evidence="6 7">
    <name type="scientific">Ditylenchus destructor</name>
    <dbReference type="NCBI Taxonomy" id="166010"/>
    <lineage>
        <taxon>Eukaryota</taxon>
        <taxon>Metazoa</taxon>
        <taxon>Ecdysozoa</taxon>
        <taxon>Nematoda</taxon>
        <taxon>Chromadorea</taxon>
        <taxon>Rhabditida</taxon>
        <taxon>Tylenchina</taxon>
        <taxon>Tylenchomorpha</taxon>
        <taxon>Sphaerularioidea</taxon>
        <taxon>Anguinidae</taxon>
        <taxon>Anguininae</taxon>
        <taxon>Ditylenchus</taxon>
    </lineage>
</organism>
<feature type="compositionally biased region" description="Polar residues" evidence="5">
    <location>
        <begin position="767"/>
        <end position="776"/>
    </location>
</feature>
<dbReference type="PROSITE" id="PS50088">
    <property type="entry name" value="ANK_REPEAT"/>
    <property type="match status" value="3"/>
</dbReference>
<feature type="repeat" description="ANK" evidence="4">
    <location>
        <begin position="1286"/>
        <end position="1318"/>
    </location>
</feature>
<keyword evidence="3" id="KW-0175">Coiled coil</keyword>
<dbReference type="InterPro" id="IPR047184">
    <property type="entry name" value="KANK1-4"/>
</dbReference>
<dbReference type="SUPFAM" id="SSF48403">
    <property type="entry name" value="Ankyrin repeat"/>
    <property type="match status" value="1"/>
</dbReference>
<feature type="region of interest" description="Disordered" evidence="5">
    <location>
        <begin position="498"/>
        <end position="519"/>
    </location>
</feature>
<feature type="repeat" description="ANK" evidence="4">
    <location>
        <begin position="1214"/>
        <end position="1236"/>
    </location>
</feature>
<dbReference type="InterPro" id="IPR036770">
    <property type="entry name" value="Ankyrin_rpt-contain_sf"/>
</dbReference>
<keyword evidence="7" id="KW-1185">Reference proteome</keyword>
<comment type="caution">
    <text evidence="6">The sequence shown here is derived from an EMBL/GenBank/DDBJ whole genome shotgun (WGS) entry which is preliminary data.</text>
</comment>
<feature type="compositionally biased region" description="Polar residues" evidence="5">
    <location>
        <begin position="153"/>
        <end position="163"/>
    </location>
</feature>
<name>A0AAD4MVZ3_9BILA</name>
<keyword evidence="1" id="KW-0677">Repeat</keyword>
<dbReference type="SMART" id="SM00248">
    <property type="entry name" value="ANK"/>
    <property type="match status" value="4"/>
</dbReference>
<dbReference type="Pfam" id="PF12075">
    <property type="entry name" value="KN_motif"/>
    <property type="match status" value="1"/>
</dbReference>
<dbReference type="GO" id="GO:0005856">
    <property type="term" value="C:cytoskeleton"/>
    <property type="evidence" value="ECO:0007669"/>
    <property type="project" value="TreeGrafter"/>
</dbReference>
<feature type="region of interest" description="Disordered" evidence="5">
    <location>
        <begin position="153"/>
        <end position="205"/>
    </location>
</feature>
<feature type="region of interest" description="Disordered" evidence="5">
    <location>
        <begin position="1089"/>
        <end position="1115"/>
    </location>
</feature>
<dbReference type="Proteomes" id="UP001201812">
    <property type="component" value="Unassembled WGS sequence"/>
</dbReference>
<dbReference type="InterPro" id="IPR021939">
    <property type="entry name" value="KN_motif"/>
</dbReference>
<evidence type="ECO:0000256" key="1">
    <source>
        <dbReference type="ARBA" id="ARBA00022737"/>
    </source>
</evidence>
<feature type="region of interest" description="Disordered" evidence="5">
    <location>
        <begin position="818"/>
        <end position="841"/>
    </location>
</feature>
<sequence length="1391" mass="153231">MRPPLATENYQDTDPIFPISQKYDSQNTNVRNQANGTNPVAAEESRTSRCQCCPYGFHIDLDFVKFAEDVATGKEHIQNWSSPSKRPRRLFTSPFEGAASPHATSSGYGLDSSIDERGAAVNNSMFDSSILSKSMDEGHSDLDDILNADMNLNITKPSPQMPTSILKHRSDSNVPQAIRKGGYQNGGPPSEPKSIQHQSRLKQHQQRAYIASPPASRRYNGASSTISDSLYSTSMPQYFPTMPLPLRTSTPSKNVNDEIQQILSSTKSYGNYGQTRAMDSGGRTAGFTSAPTSPVPKTYYTAIAQSISQLKNLPPLPPPKPTAIQTIFNNTANRPGWQSQNSHPIMNSGSGNAGQFNYNYTISSSSTPVTSGNGALNGVNQNGFRQNLPPRRYLDSGYRNRVLSPEPEALSTQRFTPNVLRNSNLQSRSYYHTLGSLSSPSRAYQTSSASQVPYRYRQTGKSSSSLFDLDSFASVRRRKPEDATNLFYDTPVSSGGGGATLTDKWRSVSPTQQRSASAPKWRLDHANDVLIGDIPSDNLDYQFEHQRSASTNPSFINPPHSASAFTTLIPKHNYVREEESYSTTLTQPPPAKLKEAVLYNSGTQTTLPNWKSISVSTDSSLLESLIQSSKPVIQVRTVSTETKDLDPPKSKPPPPTPPPKPKRKDSAQRKPKLEIEFQYCLGHEPEYNPGEEPAHLLANLAGASNRGPTLVETGTDSLDFRAETKEISTSTSSLNFEVKSKSEEKSTTTNPPALVTHKETITEPKISVTSETQTENSKTEDSEAERILQRAKQPVDAECQTDSLAEDWLKEEVTQRLAEEKANKRKSVDKVTETDEEESNSDQFIMITCAKCDRTSSISSGAEPYEKITDDIEAPMLVDAEETGSLDRVSIETDVQTVIMVEPGQQRSTPSRQVDPSRAEAIRKLLTDPQQKNQSFQRNSGNYRSYRTEKCKAEVDDLDYITNRHFNKNDSAEPSTPSSGPKRALKEMVVLKKGFSGPMANLPEPVSAKIPRPKFAKYSPTVVPETPDEEDEAADRLTPLRSEMRSLVAWGSMPRGYHPNLAPTSSNAYYSHNSASEPSILMEEHDLDHYQDDDGFDRDGASSSSSEGGGTYEMSEREDASVLFGADFELSAPLKEALETVDQHLTLLSENAESGLDPTEDPTTDWAYKYVQHEWLKLSTRRNANAELVEAFIDALEGISPKLMEFVVNLNDQNGNTALHYAVSHENYDVISVLLDSKVMRVDEMNKAGYSAVMLAALCTIKNETELAIIQRLFNVGNVNAKALKHAQTALMLAASHGRVDTTNLLLNCGADVNIQDADGSTALMCAAEHGQKEIVKILLKRPNIDASLTDCDNQTALSIAVDNHHRDIGVLIYAHLNFSRLEQNENSVAV</sequence>
<feature type="region of interest" description="Disordered" evidence="5">
    <location>
        <begin position="76"/>
        <end position="111"/>
    </location>
</feature>
<dbReference type="PROSITE" id="PS50297">
    <property type="entry name" value="ANK_REP_REGION"/>
    <property type="match status" value="3"/>
</dbReference>
<dbReference type="Pfam" id="PF12796">
    <property type="entry name" value="Ank_2"/>
    <property type="match status" value="2"/>
</dbReference>
<protein>
    <submittedName>
        <fullName evidence="6">Ankyrin repeats (3 copies) domain-containing protein</fullName>
    </submittedName>
</protein>
<proteinExistence type="predicted"/>
<dbReference type="PANTHER" id="PTHR24168">
    <property type="entry name" value="KN MOTIF AND ANKYRIN REPEAT DOMAIN-CONTAINING"/>
    <property type="match status" value="1"/>
</dbReference>
<gene>
    <name evidence="6" type="ORF">DdX_14947</name>
</gene>
<feature type="repeat" description="ANK" evidence="4">
    <location>
        <begin position="1319"/>
        <end position="1342"/>
    </location>
</feature>
<evidence type="ECO:0000313" key="6">
    <source>
        <dbReference type="EMBL" id="KAI1703405.1"/>
    </source>
</evidence>
<dbReference type="PANTHER" id="PTHR24168:SF21">
    <property type="entry name" value="KANK, ISOFORM D"/>
    <property type="match status" value="1"/>
</dbReference>
<evidence type="ECO:0000256" key="5">
    <source>
        <dbReference type="SAM" id="MobiDB-lite"/>
    </source>
</evidence>
<evidence type="ECO:0000256" key="3">
    <source>
        <dbReference type="ARBA" id="ARBA00023054"/>
    </source>
</evidence>
<dbReference type="GO" id="GO:0030837">
    <property type="term" value="P:negative regulation of actin filament polymerization"/>
    <property type="evidence" value="ECO:0007669"/>
    <property type="project" value="InterPro"/>
</dbReference>
<feature type="region of interest" description="Disordered" evidence="5">
    <location>
        <begin position="722"/>
        <end position="799"/>
    </location>
</feature>
<feature type="compositionally biased region" description="Basic and acidic residues" evidence="5">
    <location>
        <begin position="1089"/>
        <end position="1100"/>
    </location>
</feature>
<feature type="region of interest" description="Disordered" evidence="5">
    <location>
        <begin position="639"/>
        <end position="671"/>
    </location>
</feature>
<feature type="compositionally biased region" description="Pro residues" evidence="5">
    <location>
        <begin position="650"/>
        <end position="659"/>
    </location>
</feature>